<name>A0A0G0K9S3_9BACT</name>
<feature type="non-terminal residue" evidence="1">
    <location>
        <position position="1"/>
    </location>
</feature>
<proteinExistence type="predicted"/>
<protein>
    <submittedName>
        <fullName evidence="1">Uncharacterized protein</fullName>
    </submittedName>
</protein>
<organism evidence="1 2">
    <name type="scientific">Candidatus Woesebacteria bacterium GW2011_GWA1_37_8</name>
    <dbReference type="NCBI Taxonomy" id="1618546"/>
    <lineage>
        <taxon>Bacteria</taxon>
        <taxon>Candidatus Woeseibacteriota</taxon>
    </lineage>
</organism>
<dbReference type="Proteomes" id="UP000034603">
    <property type="component" value="Unassembled WGS sequence"/>
</dbReference>
<accession>A0A0G0K9S3</accession>
<comment type="caution">
    <text evidence="1">The sequence shown here is derived from an EMBL/GenBank/DDBJ whole genome shotgun (WGS) entry which is preliminary data.</text>
</comment>
<evidence type="ECO:0000313" key="1">
    <source>
        <dbReference type="EMBL" id="KKQ45889.1"/>
    </source>
</evidence>
<sequence>EQEHILSQVITKKSQVTLQIRLLQRVKLALKAKLTIDRFDWPLI</sequence>
<reference evidence="1 2" key="1">
    <citation type="journal article" date="2015" name="Nature">
        <title>rRNA introns, odd ribosomes, and small enigmatic genomes across a large radiation of phyla.</title>
        <authorList>
            <person name="Brown C.T."/>
            <person name="Hug L.A."/>
            <person name="Thomas B.C."/>
            <person name="Sharon I."/>
            <person name="Castelle C.J."/>
            <person name="Singh A."/>
            <person name="Wilkins M.J."/>
            <person name="Williams K.H."/>
            <person name="Banfield J.F."/>
        </authorList>
    </citation>
    <scope>NUCLEOTIDE SEQUENCE [LARGE SCALE GENOMIC DNA]</scope>
</reference>
<evidence type="ECO:0000313" key="2">
    <source>
        <dbReference type="Proteomes" id="UP000034603"/>
    </source>
</evidence>
<dbReference type="EMBL" id="LBTR01000008">
    <property type="protein sequence ID" value="KKQ45889.1"/>
    <property type="molecule type" value="Genomic_DNA"/>
</dbReference>
<dbReference type="AlphaFoldDB" id="A0A0G0K9S3"/>
<gene>
    <name evidence="1" type="ORF">US62_C0008G0043</name>
</gene>